<feature type="domain" description="ABC transmembrane type-1" evidence="9">
    <location>
        <begin position="57"/>
        <end position="331"/>
    </location>
</feature>
<reference evidence="10 11" key="1">
    <citation type="journal article" date="2020" name="Biotechnol. Biofuels">
        <title>New insights from the biogas microbiome by comprehensive genome-resolved metagenomics of nearly 1600 species originating from multiple anaerobic digesters.</title>
        <authorList>
            <person name="Campanaro S."/>
            <person name="Treu L."/>
            <person name="Rodriguez-R L.M."/>
            <person name="Kovalovszki A."/>
            <person name="Ziels R.M."/>
            <person name="Maus I."/>
            <person name="Zhu X."/>
            <person name="Kougias P.G."/>
            <person name="Basile A."/>
            <person name="Luo G."/>
            <person name="Schluter A."/>
            <person name="Konstantinidis K.T."/>
            <person name="Angelidaki I."/>
        </authorList>
    </citation>
    <scope>NUCLEOTIDE SEQUENCE [LARGE SCALE GENOMIC DNA]</scope>
    <source>
        <strain evidence="10">AS27yjCOA_165</strain>
    </source>
</reference>
<evidence type="ECO:0000259" key="8">
    <source>
        <dbReference type="PROSITE" id="PS50893"/>
    </source>
</evidence>
<evidence type="ECO:0000256" key="2">
    <source>
        <dbReference type="ARBA" id="ARBA00022692"/>
    </source>
</evidence>
<dbReference type="AlphaFoldDB" id="A0A7X9DLK4"/>
<dbReference type="InterPro" id="IPR027417">
    <property type="entry name" value="P-loop_NTPase"/>
</dbReference>
<keyword evidence="4 10" id="KW-0067">ATP-binding</keyword>
<evidence type="ECO:0000256" key="5">
    <source>
        <dbReference type="ARBA" id="ARBA00022989"/>
    </source>
</evidence>
<evidence type="ECO:0000313" key="11">
    <source>
        <dbReference type="Proteomes" id="UP000526033"/>
    </source>
</evidence>
<evidence type="ECO:0000256" key="7">
    <source>
        <dbReference type="SAM" id="Phobius"/>
    </source>
</evidence>
<evidence type="ECO:0000313" key="10">
    <source>
        <dbReference type="EMBL" id="NMB70450.1"/>
    </source>
</evidence>
<dbReference type="GO" id="GO:0016887">
    <property type="term" value="F:ATP hydrolysis activity"/>
    <property type="evidence" value="ECO:0007669"/>
    <property type="project" value="InterPro"/>
</dbReference>
<feature type="transmembrane region" description="Helical" evidence="7">
    <location>
        <begin position="42"/>
        <end position="64"/>
    </location>
</feature>
<dbReference type="InterPro" id="IPR039421">
    <property type="entry name" value="Type_1_exporter"/>
</dbReference>
<name>A0A7X9DLK4_UNCKA</name>
<gene>
    <name evidence="10" type="ORF">GYA27_04640</name>
</gene>
<dbReference type="InterPro" id="IPR003439">
    <property type="entry name" value="ABC_transporter-like_ATP-bd"/>
</dbReference>
<accession>A0A7X9DLK4</accession>
<dbReference type="GO" id="GO:0005886">
    <property type="term" value="C:plasma membrane"/>
    <property type="evidence" value="ECO:0007669"/>
    <property type="project" value="UniProtKB-SubCell"/>
</dbReference>
<dbReference type="Proteomes" id="UP000526033">
    <property type="component" value="Unassembled WGS sequence"/>
</dbReference>
<keyword evidence="5 7" id="KW-1133">Transmembrane helix</keyword>
<dbReference type="InterPro" id="IPR003593">
    <property type="entry name" value="AAA+_ATPase"/>
</dbReference>
<dbReference type="SUPFAM" id="SSF52540">
    <property type="entry name" value="P-loop containing nucleoside triphosphate hydrolases"/>
    <property type="match status" value="1"/>
</dbReference>
<comment type="caution">
    <text evidence="10">The sequence shown here is derived from an EMBL/GenBank/DDBJ whole genome shotgun (WGS) entry which is preliminary data.</text>
</comment>
<dbReference type="InterPro" id="IPR011527">
    <property type="entry name" value="ABC1_TM_dom"/>
</dbReference>
<sequence length="627" mass="71852">MPENETPNNNNQDKYQKMSFKQFLRLSVWVVKYVFKIDKKNTLAFLIGGSINSLRPIINTWIFAKLLDVIIQTATKENASITELYPYLAGMFFYNIFASTVSYVTGASRSIVRTKFQALSRKTIYSQVNSIGIQTLEDPEVANKLHRTNMYMQEIFSFFRGIQDTLNNIVSSTGAIIAVATFSPWLALITAVSVLPVVLNDKKYRYMIYKHGYENTEKSRLAYGAFEDLMDSRDLQEIKINSGYSYLDKKFMDFTNWYTGITLRILRKWNLSGYFLDNLSEVILYIGYINIFTRLIAHEISVGSATFYQRMLASLQGNITNIFMMTNDLMETSLRLKDTYELFQVTPSFPDGTKEMSIIHEGPEIEFKNVTFEYPRTGKTVIKNLNLKIKKGEKVAIVGHNGAGKTTMIRLLLRLYRVQQGEILVNGININDLSIDSFYKNSGVLMQEYNTYPYLTARENILIGRSDIPVEEDRVMKAAESADALAFINEFPNKFDQILSEKYKGGIRPSSGQWQKIAIARLFYRDPPLVLFDEPTSSIDAVSEYNIFNRIYEFFNNKTVIIISHRFSTVRNADRIIVIKEGEILEEGTHEQLIALNGEYCKAFLLQAQGYSTTTTIASDEDSENTR</sequence>
<evidence type="ECO:0000256" key="3">
    <source>
        <dbReference type="ARBA" id="ARBA00022741"/>
    </source>
</evidence>
<evidence type="ECO:0000256" key="4">
    <source>
        <dbReference type="ARBA" id="ARBA00022840"/>
    </source>
</evidence>
<dbReference type="GO" id="GO:0005524">
    <property type="term" value="F:ATP binding"/>
    <property type="evidence" value="ECO:0007669"/>
    <property type="project" value="UniProtKB-KW"/>
</dbReference>
<evidence type="ECO:0000256" key="6">
    <source>
        <dbReference type="ARBA" id="ARBA00023136"/>
    </source>
</evidence>
<protein>
    <submittedName>
        <fullName evidence="10">ABC transporter ATP-binding protein</fullName>
    </submittedName>
</protein>
<evidence type="ECO:0000259" key="9">
    <source>
        <dbReference type="PROSITE" id="PS50929"/>
    </source>
</evidence>
<dbReference type="SMART" id="SM00382">
    <property type="entry name" value="AAA"/>
    <property type="match status" value="1"/>
</dbReference>
<keyword evidence="6 7" id="KW-0472">Membrane</keyword>
<dbReference type="Gene3D" id="3.40.50.300">
    <property type="entry name" value="P-loop containing nucleotide triphosphate hydrolases"/>
    <property type="match status" value="1"/>
</dbReference>
<keyword evidence="3" id="KW-0547">Nucleotide-binding</keyword>
<feature type="transmembrane region" description="Helical" evidence="7">
    <location>
        <begin position="175"/>
        <end position="199"/>
    </location>
</feature>
<dbReference type="PANTHER" id="PTHR43394">
    <property type="entry name" value="ATP-DEPENDENT PERMEASE MDL1, MITOCHONDRIAL"/>
    <property type="match status" value="1"/>
</dbReference>
<dbReference type="SUPFAM" id="SSF90123">
    <property type="entry name" value="ABC transporter transmembrane region"/>
    <property type="match status" value="1"/>
</dbReference>
<dbReference type="PROSITE" id="PS50893">
    <property type="entry name" value="ABC_TRANSPORTER_2"/>
    <property type="match status" value="1"/>
</dbReference>
<dbReference type="EMBL" id="JAAZNL010000058">
    <property type="protein sequence ID" value="NMB70450.1"/>
    <property type="molecule type" value="Genomic_DNA"/>
</dbReference>
<dbReference type="Pfam" id="PF00005">
    <property type="entry name" value="ABC_tran"/>
    <property type="match status" value="1"/>
</dbReference>
<dbReference type="Gene3D" id="1.20.1560.10">
    <property type="entry name" value="ABC transporter type 1, transmembrane domain"/>
    <property type="match status" value="1"/>
</dbReference>
<organism evidence="10 11">
    <name type="scientific">candidate division WWE3 bacterium</name>
    <dbReference type="NCBI Taxonomy" id="2053526"/>
    <lineage>
        <taxon>Bacteria</taxon>
        <taxon>Katanobacteria</taxon>
    </lineage>
</organism>
<keyword evidence="2 7" id="KW-0812">Transmembrane</keyword>
<dbReference type="InterPro" id="IPR036640">
    <property type="entry name" value="ABC1_TM_sf"/>
</dbReference>
<comment type="subcellular location">
    <subcellularLocation>
        <location evidence="1">Cell membrane</location>
        <topology evidence="1">Multi-pass membrane protein</topology>
    </subcellularLocation>
</comment>
<dbReference type="PANTHER" id="PTHR43394:SF1">
    <property type="entry name" value="ATP-BINDING CASSETTE SUB-FAMILY B MEMBER 10, MITOCHONDRIAL"/>
    <property type="match status" value="1"/>
</dbReference>
<feature type="domain" description="ABC transporter" evidence="8">
    <location>
        <begin position="365"/>
        <end position="606"/>
    </location>
</feature>
<dbReference type="PROSITE" id="PS50929">
    <property type="entry name" value="ABC_TM1F"/>
    <property type="match status" value="1"/>
</dbReference>
<feature type="transmembrane region" description="Helical" evidence="7">
    <location>
        <begin position="84"/>
        <end position="105"/>
    </location>
</feature>
<evidence type="ECO:0000256" key="1">
    <source>
        <dbReference type="ARBA" id="ARBA00004651"/>
    </source>
</evidence>
<proteinExistence type="predicted"/>
<dbReference type="GO" id="GO:0015421">
    <property type="term" value="F:ABC-type oligopeptide transporter activity"/>
    <property type="evidence" value="ECO:0007669"/>
    <property type="project" value="TreeGrafter"/>
</dbReference>